<evidence type="ECO:0000313" key="3">
    <source>
        <dbReference type="EMBL" id="UWQ41588.1"/>
    </source>
</evidence>
<organism evidence="3 4">
    <name type="scientific">Leisingera aquaemixtae</name>
    <dbReference type="NCBI Taxonomy" id="1396826"/>
    <lineage>
        <taxon>Bacteria</taxon>
        <taxon>Pseudomonadati</taxon>
        <taxon>Pseudomonadota</taxon>
        <taxon>Alphaproteobacteria</taxon>
        <taxon>Rhodobacterales</taxon>
        <taxon>Roseobacteraceae</taxon>
        <taxon>Leisingera</taxon>
    </lineage>
</organism>
<feature type="signal peptide" evidence="2">
    <location>
        <begin position="1"/>
        <end position="25"/>
    </location>
</feature>
<reference evidence="3" key="1">
    <citation type="submission" date="2021-08" db="EMBL/GenBank/DDBJ databases">
        <authorList>
            <person name="Nwanade C."/>
            <person name="Wang M."/>
            <person name="Masoudi A."/>
            <person name="Yu Z."/>
            <person name="Liu J."/>
        </authorList>
    </citation>
    <scope>NUCLEOTIDE SEQUENCE</scope>
    <source>
        <strain evidence="3">S166</strain>
    </source>
</reference>
<gene>
    <name evidence="3" type="ORF">K3718_00390</name>
</gene>
<dbReference type="SUPFAM" id="SSF55909">
    <property type="entry name" value="Pentein"/>
    <property type="match status" value="1"/>
</dbReference>
<keyword evidence="2" id="KW-0732">Signal</keyword>
<dbReference type="Proteomes" id="UP001058514">
    <property type="component" value="Chromosome"/>
</dbReference>
<proteinExistence type="predicted"/>
<dbReference type="InterPro" id="IPR007466">
    <property type="entry name" value="Peptidyl-Arg-deiminase_porph"/>
</dbReference>
<evidence type="ECO:0000256" key="1">
    <source>
        <dbReference type="ARBA" id="ARBA00022801"/>
    </source>
</evidence>
<dbReference type="PROSITE" id="PS51318">
    <property type="entry name" value="TAT"/>
    <property type="match status" value="1"/>
</dbReference>
<feature type="chain" id="PRO_5046447270" evidence="2">
    <location>
        <begin position="26"/>
        <end position="372"/>
    </location>
</feature>
<evidence type="ECO:0000256" key="2">
    <source>
        <dbReference type="SAM" id="SignalP"/>
    </source>
</evidence>
<dbReference type="Pfam" id="PF04371">
    <property type="entry name" value="PAD_porph"/>
    <property type="match status" value="1"/>
</dbReference>
<keyword evidence="4" id="KW-1185">Reference proteome</keyword>
<protein>
    <submittedName>
        <fullName evidence="3">Agmatine deiminase family protein</fullName>
    </submittedName>
</protein>
<dbReference type="RefSeq" id="WP_259964621.1">
    <property type="nucleotide sequence ID" value="NZ_CP081051.1"/>
</dbReference>
<accession>A0ABY5WJF6</accession>
<evidence type="ECO:0000313" key="4">
    <source>
        <dbReference type="Proteomes" id="UP001058514"/>
    </source>
</evidence>
<sequence length="372" mass="40093">MNRRNFLAAGAAALSGVLAAKPAAAARPVDYTKTGATVFSGTPAADGFAFPAEWARHERSLMQFPPPQNWYPNQLNAARKEWADVANTVAEYEPVTMAVRRRDKAAAKKLLSSEITLIEMPLNDAWSRDSGPMIVQNAQGARRIAGFTFNGWGRKFPPYKHDTLAKGRFAAHLGLPMYTSELVLEGGAVAVDGQGTLLTTEECLLHTNRNPDWSKARVEAELKAGLGVQKVIWLPRGLTPDPITDGHVDGMAAFAAPGTVLLHTTDDGSDPNHRITQDAKRILQQATDARGRRFEVIEIPLTSYDVVHLNFYICNGAVIVPVSGRKGEDDRPLAILREAFPGRRVMGVSGRMIGGGGGGGGVHCITQQVPAV</sequence>
<dbReference type="EMBL" id="CP081051">
    <property type="protein sequence ID" value="UWQ41588.1"/>
    <property type="molecule type" value="Genomic_DNA"/>
</dbReference>
<dbReference type="Gene3D" id="3.75.10.10">
    <property type="entry name" value="L-arginine/glycine Amidinotransferase, Chain A"/>
    <property type="match status" value="1"/>
</dbReference>
<name>A0ABY5WJF6_9RHOB</name>
<dbReference type="PANTHER" id="PTHR31377:SF0">
    <property type="entry name" value="AGMATINE DEIMINASE-RELATED"/>
    <property type="match status" value="1"/>
</dbReference>
<dbReference type="InterPro" id="IPR006311">
    <property type="entry name" value="TAT_signal"/>
</dbReference>
<dbReference type="PANTHER" id="PTHR31377">
    <property type="entry name" value="AGMATINE DEIMINASE-RELATED"/>
    <property type="match status" value="1"/>
</dbReference>
<keyword evidence="1" id="KW-0378">Hydrolase</keyword>